<comment type="caution">
    <text evidence="1">The sequence shown here is derived from an EMBL/GenBank/DDBJ whole genome shotgun (WGS) entry which is preliminary data.</text>
</comment>
<dbReference type="PANTHER" id="PTHR43434">
    <property type="entry name" value="PHOSPHOGLYCOLATE PHOSPHATASE"/>
    <property type="match status" value="1"/>
</dbReference>
<dbReference type="Proteomes" id="UP000283077">
    <property type="component" value="Unassembled WGS sequence"/>
</dbReference>
<evidence type="ECO:0000313" key="2">
    <source>
        <dbReference type="Proteomes" id="UP000283077"/>
    </source>
</evidence>
<keyword evidence="1" id="KW-0378">Hydrolase</keyword>
<dbReference type="Gene3D" id="1.10.150.240">
    <property type="entry name" value="Putative phosphatase, domain 2"/>
    <property type="match status" value="1"/>
</dbReference>
<dbReference type="SUPFAM" id="SSF56784">
    <property type="entry name" value="HAD-like"/>
    <property type="match status" value="1"/>
</dbReference>
<dbReference type="SFLD" id="SFLDG01129">
    <property type="entry name" value="C1.5:_HAD__Beta-PGM__Phosphata"/>
    <property type="match status" value="1"/>
</dbReference>
<dbReference type="InterPro" id="IPR050155">
    <property type="entry name" value="HAD-like_hydrolase_sf"/>
</dbReference>
<organism evidence="1 2">
    <name type="scientific">Rheinheimera riviphila</name>
    <dbReference type="NCBI Taxonomy" id="1834037"/>
    <lineage>
        <taxon>Bacteria</taxon>
        <taxon>Pseudomonadati</taxon>
        <taxon>Pseudomonadota</taxon>
        <taxon>Gammaproteobacteria</taxon>
        <taxon>Chromatiales</taxon>
        <taxon>Chromatiaceae</taxon>
        <taxon>Rheinheimera</taxon>
    </lineage>
</organism>
<dbReference type="EMBL" id="SACS01000003">
    <property type="protein sequence ID" value="RVU40915.1"/>
    <property type="molecule type" value="Genomic_DNA"/>
</dbReference>
<dbReference type="NCBIfam" id="TIGR01509">
    <property type="entry name" value="HAD-SF-IA-v3"/>
    <property type="match status" value="1"/>
</dbReference>
<name>A0A437R2D9_9GAMM</name>
<accession>A0A437R2D9</accession>
<dbReference type="SFLD" id="SFLDS00003">
    <property type="entry name" value="Haloacid_Dehalogenase"/>
    <property type="match status" value="1"/>
</dbReference>
<dbReference type="RefSeq" id="WP_127697922.1">
    <property type="nucleotide sequence ID" value="NZ_SACS01000003.1"/>
</dbReference>
<dbReference type="InterPro" id="IPR036412">
    <property type="entry name" value="HAD-like_sf"/>
</dbReference>
<gene>
    <name evidence="1" type="ORF">EOE67_04905</name>
</gene>
<dbReference type="InterPro" id="IPR041492">
    <property type="entry name" value="HAD_2"/>
</dbReference>
<dbReference type="InterPro" id="IPR006439">
    <property type="entry name" value="HAD-SF_hydro_IA"/>
</dbReference>
<dbReference type="InterPro" id="IPR023198">
    <property type="entry name" value="PGP-like_dom2"/>
</dbReference>
<protein>
    <submittedName>
        <fullName evidence="1">HAD family hydrolase</fullName>
    </submittedName>
</protein>
<sequence>MSAVKLVIFDWDGTVMDSVGKIVNCVQGAAARLQVSVPTYDEAKQIIGLSLDPAFARLFPLADAKTRLALCEAYKEIYLHHDQTATPLFAGARELFTDLQQQGYLLAVATGKMRRGLNRIFDETQTGHFFHTSRCADEAQSKPHPQMLEQILTELKLKPEQALMVGDTVHDLAMAHAIQMPRIGITHGVHKAVDFVPFAPKAVIDSLPELTAHC</sequence>
<evidence type="ECO:0000313" key="1">
    <source>
        <dbReference type="EMBL" id="RVU40915.1"/>
    </source>
</evidence>
<dbReference type="GO" id="GO:0006281">
    <property type="term" value="P:DNA repair"/>
    <property type="evidence" value="ECO:0007669"/>
    <property type="project" value="TreeGrafter"/>
</dbReference>
<dbReference type="Pfam" id="PF13419">
    <property type="entry name" value="HAD_2"/>
    <property type="match status" value="1"/>
</dbReference>
<dbReference type="GO" id="GO:0008967">
    <property type="term" value="F:phosphoglycolate phosphatase activity"/>
    <property type="evidence" value="ECO:0007669"/>
    <property type="project" value="TreeGrafter"/>
</dbReference>
<dbReference type="GO" id="GO:0005829">
    <property type="term" value="C:cytosol"/>
    <property type="evidence" value="ECO:0007669"/>
    <property type="project" value="TreeGrafter"/>
</dbReference>
<dbReference type="NCBIfam" id="TIGR01549">
    <property type="entry name" value="HAD-SF-IA-v1"/>
    <property type="match status" value="1"/>
</dbReference>
<reference evidence="1 2" key="1">
    <citation type="submission" date="2019-01" db="EMBL/GenBank/DDBJ databases">
        <authorList>
            <person name="Chen W.-M."/>
        </authorList>
    </citation>
    <scope>NUCLEOTIDE SEQUENCE [LARGE SCALE GENOMIC DNA]</scope>
    <source>
        <strain evidence="1 2">KYPC3</strain>
    </source>
</reference>
<dbReference type="Gene3D" id="3.40.50.1000">
    <property type="entry name" value="HAD superfamily/HAD-like"/>
    <property type="match status" value="1"/>
</dbReference>
<keyword evidence="2" id="KW-1185">Reference proteome</keyword>
<dbReference type="AlphaFoldDB" id="A0A437R2D9"/>
<dbReference type="PANTHER" id="PTHR43434:SF24">
    <property type="entry name" value="HYDROLASE-RELATED"/>
    <property type="match status" value="1"/>
</dbReference>
<dbReference type="InterPro" id="IPR023214">
    <property type="entry name" value="HAD_sf"/>
</dbReference>
<proteinExistence type="predicted"/>
<dbReference type="OrthoDB" id="9782449at2"/>